<protein>
    <submittedName>
        <fullName evidence="2">GTPase</fullName>
    </submittedName>
</protein>
<dbReference type="InterPro" id="IPR048427">
    <property type="entry name" value="YpoC"/>
</dbReference>
<sequence length="167" mass="19410">MSKFAVPSAYLVIPFFSPGAVLQDDGEKIFGEQYLLYDILADLPDLPKPWQQMESSIPLLLKRWKDEHTSIAQLFRERQKEAAKEPMVRYTAYLLSLLHWLNGVPVKSLVHLYDGLGQLQRKPVNVEERLRFIIAQPAHHHSYIQLAELYEEAEKLFYKALAMQKKS</sequence>
<organism evidence="2 3">
    <name type="scientific">Ectobacillus ponti</name>
    <dbReference type="NCBI Taxonomy" id="2961894"/>
    <lineage>
        <taxon>Bacteria</taxon>
        <taxon>Bacillati</taxon>
        <taxon>Bacillota</taxon>
        <taxon>Bacilli</taxon>
        <taxon>Bacillales</taxon>
        <taxon>Bacillaceae</taxon>
        <taxon>Ectobacillus</taxon>
    </lineage>
</organism>
<dbReference type="Pfam" id="PF21747">
    <property type="entry name" value="YpoC"/>
    <property type="match status" value="1"/>
</dbReference>
<dbReference type="EMBL" id="JANCLT010000004">
    <property type="protein sequence ID" value="MCP8968789.1"/>
    <property type="molecule type" value="Genomic_DNA"/>
</dbReference>
<dbReference type="Proteomes" id="UP001156102">
    <property type="component" value="Unassembled WGS sequence"/>
</dbReference>
<accession>A0AA41X4I0</accession>
<comment type="caution">
    <text evidence="2">The sequence shown here is derived from an EMBL/GenBank/DDBJ whole genome shotgun (WGS) entry which is preliminary data.</text>
</comment>
<evidence type="ECO:0000313" key="3">
    <source>
        <dbReference type="Proteomes" id="UP001156102"/>
    </source>
</evidence>
<evidence type="ECO:0000313" key="2">
    <source>
        <dbReference type="EMBL" id="MCP8968789.1"/>
    </source>
</evidence>
<proteinExistence type="predicted"/>
<dbReference type="RefSeq" id="WP_254758704.1">
    <property type="nucleotide sequence ID" value="NZ_JANCLT010000004.1"/>
</dbReference>
<keyword evidence="3" id="KW-1185">Reference proteome</keyword>
<gene>
    <name evidence="2" type="ORF">NK662_09580</name>
</gene>
<reference evidence="2" key="1">
    <citation type="submission" date="2022-07" db="EMBL/GenBank/DDBJ databases">
        <authorList>
            <person name="Li W.-J."/>
            <person name="Deng Q.-Q."/>
        </authorList>
    </citation>
    <scope>NUCLEOTIDE SEQUENCE</scope>
    <source>
        <strain evidence="2">SYSU M60031</strain>
    </source>
</reference>
<dbReference type="AlphaFoldDB" id="A0AA41X4I0"/>
<feature type="domain" description="YpoC-like" evidence="1">
    <location>
        <begin position="55"/>
        <end position="165"/>
    </location>
</feature>
<name>A0AA41X4I0_9BACI</name>
<evidence type="ECO:0000259" key="1">
    <source>
        <dbReference type="Pfam" id="PF21747"/>
    </source>
</evidence>